<organism evidence="2 3">
    <name type="scientific">Lithospermum erythrorhizon</name>
    <name type="common">Purple gromwell</name>
    <name type="synonym">Lithospermum officinale var. erythrorhizon</name>
    <dbReference type="NCBI Taxonomy" id="34254"/>
    <lineage>
        <taxon>Eukaryota</taxon>
        <taxon>Viridiplantae</taxon>
        <taxon>Streptophyta</taxon>
        <taxon>Embryophyta</taxon>
        <taxon>Tracheophyta</taxon>
        <taxon>Spermatophyta</taxon>
        <taxon>Magnoliopsida</taxon>
        <taxon>eudicotyledons</taxon>
        <taxon>Gunneridae</taxon>
        <taxon>Pentapetalae</taxon>
        <taxon>asterids</taxon>
        <taxon>lamiids</taxon>
        <taxon>Boraginales</taxon>
        <taxon>Boraginaceae</taxon>
        <taxon>Boraginoideae</taxon>
        <taxon>Lithospermeae</taxon>
        <taxon>Lithospermum</taxon>
    </lineage>
</organism>
<protein>
    <submittedName>
        <fullName evidence="2">Uncharacterized protein</fullName>
    </submittedName>
</protein>
<dbReference type="AlphaFoldDB" id="A0AAV3QXA3"/>
<dbReference type="EMBL" id="BAABME010006163">
    <property type="protein sequence ID" value="GAA0167631.1"/>
    <property type="molecule type" value="Genomic_DNA"/>
</dbReference>
<keyword evidence="3" id="KW-1185">Reference proteome</keyword>
<feature type="region of interest" description="Disordered" evidence="1">
    <location>
        <begin position="265"/>
        <end position="288"/>
    </location>
</feature>
<dbReference type="Proteomes" id="UP001454036">
    <property type="component" value="Unassembled WGS sequence"/>
</dbReference>
<comment type="caution">
    <text evidence="2">The sequence shown here is derived from an EMBL/GenBank/DDBJ whole genome shotgun (WGS) entry which is preliminary data.</text>
</comment>
<evidence type="ECO:0000256" key="1">
    <source>
        <dbReference type="SAM" id="MobiDB-lite"/>
    </source>
</evidence>
<sequence length="288" mass="31146">MSLPFSEFVNDLLSYLNRAPGQIHQCGWLNITIFQVSCKIAKVQAIVPLFGSLFSTKHRPFDTSLSEKGGGRLSKNFLAGPHPNKVHPKQFHGQWFLVWDPESPFLGQPKTAYCEESSLIMSGLIHDKMYDPRTNVWNAAQNATDPTKVEVAAMKGKRLPHFSSQLVIYKPLVPGSEPVPVFPTKRGSNLEASASVSKHAKLEALANTCAPILAPTTSPLEVISLVDELTLSAQKEVAKKKSGSAAVFVRPPKAIIPLLAKSGANAKKGKGNRAPAQGEGSSFDCYSA</sequence>
<name>A0AAV3QXA3_LITER</name>
<gene>
    <name evidence="2" type="ORF">LIER_22517</name>
</gene>
<evidence type="ECO:0000313" key="3">
    <source>
        <dbReference type="Proteomes" id="UP001454036"/>
    </source>
</evidence>
<proteinExistence type="predicted"/>
<reference evidence="2 3" key="1">
    <citation type="submission" date="2024-01" db="EMBL/GenBank/DDBJ databases">
        <title>The complete chloroplast genome sequence of Lithospermum erythrorhizon: insights into the phylogenetic relationship among Boraginaceae species and the maternal lineages of purple gromwells.</title>
        <authorList>
            <person name="Okada T."/>
            <person name="Watanabe K."/>
        </authorList>
    </citation>
    <scope>NUCLEOTIDE SEQUENCE [LARGE SCALE GENOMIC DNA]</scope>
</reference>
<evidence type="ECO:0000313" key="2">
    <source>
        <dbReference type="EMBL" id="GAA0167631.1"/>
    </source>
</evidence>
<accession>A0AAV3QXA3</accession>